<dbReference type="InterPro" id="IPR013022">
    <property type="entry name" value="Xyl_isomerase-like_TIM-brl"/>
</dbReference>
<dbReference type="InterPro" id="IPR050312">
    <property type="entry name" value="IolE/XylAMocC-like"/>
</dbReference>
<comment type="caution">
    <text evidence="2">The sequence shown here is derived from an EMBL/GenBank/DDBJ whole genome shotgun (WGS) entry which is preliminary data.</text>
</comment>
<dbReference type="Proteomes" id="UP001519287">
    <property type="component" value="Unassembled WGS sequence"/>
</dbReference>
<keyword evidence="3" id="KW-1185">Reference proteome</keyword>
<reference evidence="2 3" key="1">
    <citation type="submission" date="2021-03" db="EMBL/GenBank/DDBJ databases">
        <title>Genomic Encyclopedia of Type Strains, Phase IV (KMG-IV): sequencing the most valuable type-strain genomes for metagenomic binning, comparative biology and taxonomic classification.</title>
        <authorList>
            <person name="Goeker M."/>
        </authorList>
    </citation>
    <scope>NUCLEOTIDE SEQUENCE [LARGE SCALE GENOMIC DNA]</scope>
    <source>
        <strain evidence="2 3">DSM 26048</strain>
    </source>
</reference>
<evidence type="ECO:0000313" key="3">
    <source>
        <dbReference type="Proteomes" id="UP001519287"/>
    </source>
</evidence>
<sequence>MNVPFERALEGISRAGYRNIAFGLPHVGMEVPSGNDTTSLIQLQRLFDRYGVEPIMLIGTNQLAPGMPLEEARHRLETAKTLGVKEVVSLGACGYHKFPDLAKPVEELESEHKRFVDKYREIGFIAESLGITVSLKPHTGNTATARHLLQTLEEIGSSSIKASYDPGNVHYYEGIRSELDFPIIAAQTISLIAKDHRGSRANHNFPIPGEGDVDFPALFRTWHRSGMSGSVVVERVDGDTTSPFDPEQIDERIAKARINLQRLLKETGLEVS</sequence>
<dbReference type="InterPro" id="IPR036237">
    <property type="entry name" value="Xyl_isomerase-like_sf"/>
</dbReference>
<feature type="domain" description="Xylose isomerase-like TIM barrel" evidence="1">
    <location>
        <begin position="35"/>
        <end position="245"/>
    </location>
</feature>
<dbReference type="Gene3D" id="3.20.20.150">
    <property type="entry name" value="Divalent-metal-dependent TIM barrel enzymes"/>
    <property type="match status" value="1"/>
</dbReference>
<dbReference type="SUPFAM" id="SSF51658">
    <property type="entry name" value="Xylose isomerase-like"/>
    <property type="match status" value="1"/>
</dbReference>
<accession>A0ABS4J510</accession>
<dbReference type="GO" id="GO:0016853">
    <property type="term" value="F:isomerase activity"/>
    <property type="evidence" value="ECO:0007669"/>
    <property type="project" value="UniProtKB-KW"/>
</dbReference>
<protein>
    <submittedName>
        <fullName evidence="2">Sugar phosphate isomerase/epimerase</fullName>
    </submittedName>
</protein>
<dbReference type="PANTHER" id="PTHR12110">
    <property type="entry name" value="HYDROXYPYRUVATE ISOMERASE"/>
    <property type="match status" value="1"/>
</dbReference>
<name>A0ABS4J510_9BACL</name>
<proteinExistence type="predicted"/>
<keyword evidence="2" id="KW-0413">Isomerase</keyword>
<organism evidence="2 3">
    <name type="scientific">Paenibacillus eucommiae</name>
    <dbReference type="NCBI Taxonomy" id="1355755"/>
    <lineage>
        <taxon>Bacteria</taxon>
        <taxon>Bacillati</taxon>
        <taxon>Bacillota</taxon>
        <taxon>Bacilli</taxon>
        <taxon>Bacillales</taxon>
        <taxon>Paenibacillaceae</taxon>
        <taxon>Paenibacillus</taxon>
    </lineage>
</organism>
<dbReference type="Pfam" id="PF01261">
    <property type="entry name" value="AP_endonuc_2"/>
    <property type="match status" value="1"/>
</dbReference>
<dbReference type="RefSeq" id="WP_209976751.1">
    <property type="nucleotide sequence ID" value="NZ_JAGGLB010000029.1"/>
</dbReference>
<evidence type="ECO:0000313" key="2">
    <source>
        <dbReference type="EMBL" id="MBP1994924.1"/>
    </source>
</evidence>
<evidence type="ECO:0000259" key="1">
    <source>
        <dbReference type="Pfam" id="PF01261"/>
    </source>
</evidence>
<dbReference type="EMBL" id="JAGGLB010000029">
    <property type="protein sequence ID" value="MBP1994924.1"/>
    <property type="molecule type" value="Genomic_DNA"/>
</dbReference>
<gene>
    <name evidence="2" type="ORF">J2Z66_006565</name>
</gene>